<dbReference type="AlphaFoldDB" id="A0A147BB86"/>
<dbReference type="InterPro" id="IPR029526">
    <property type="entry name" value="PGBD"/>
</dbReference>
<name>A0A147BB86_IXORI</name>
<evidence type="ECO:0000313" key="3">
    <source>
        <dbReference type="EMBL" id="JAR88027.1"/>
    </source>
</evidence>
<proteinExistence type="predicted"/>
<accession>A0A147BB86</accession>
<dbReference type="PANTHER" id="PTHR47272">
    <property type="entry name" value="DDE_TNP_1_7 DOMAIN-CONTAINING PROTEIN"/>
    <property type="match status" value="1"/>
</dbReference>
<evidence type="ECO:0000259" key="2">
    <source>
        <dbReference type="Pfam" id="PF13843"/>
    </source>
</evidence>
<dbReference type="EMBL" id="GEGO01007377">
    <property type="protein sequence ID" value="JAR88027.1"/>
    <property type="molecule type" value="Transcribed_RNA"/>
</dbReference>
<evidence type="ECO:0000256" key="1">
    <source>
        <dbReference type="SAM" id="MobiDB-lite"/>
    </source>
</evidence>
<organism evidence="3">
    <name type="scientific">Ixodes ricinus</name>
    <name type="common">Common tick</name>
    <name type="synonym">Acarus ricinus</name>
    <dbReference type="NCBI Taxonomy" id="34613"/>
    <lineage>
        <taxon>Eukaryota</taxon>
        <taxon>Metazoa</taxon>
        <taxon>Ecdysozoa</taxon>
        <taxon>Arthropoda</taxon>
        <taxon>Chelicerata</taxon>
        <taxon>Arachnida</taxon>
        <taxon>Acari</taxon>
        <taxon>Parasitiformes</taxon>
        <taxon>Ixodida</taxon>
        <taxon>Ixodoidea</taxon>
        <taxon>Ixodidae</taxon>
        <taxon>Ixodinae</taxon>
        <taxon>Ixodes</taxon>
    </lineage>
</organism>
<feature type="domain" description="PiggyBac transposable element-derived protein" evidence="2">
    <location>
        <begin position="52"/>
        <end position="411"/>
    </location>
</feature>
<protein>
    <submittedName>
        <fullName evidence="3">Putative transposase is4</fullName>
    </submittedName>
</protein>
<sequence length="534" mass="60906">MEDDVEIDEEPPTDEPPTKKKKPVVTWSTRPFNPVDTLCTYQPLGGSTPDEPLQYFMRYFTDVVFEDLTRFTNIYVLQNTGVELSCSVEELKTFFGILMYMGVLKFPRVRMYWQVGTRIPAIADSMPVNRFFKIRSALHITDQNATRDPSSTDKFWKVRPLLEAVRTRCLELEVLEHSSIDEQMLPFTGRVAAKQVIKSKPNPVGVKIFVRCSSDGLAHDFEVYQGKGTGIDPQYSHLGLGGSVVMRLVDNFPHHKNLKCFFDNYFTSVPLLRELKEIGILSTGTIRSNRMSGCKLRGEKEMRKDERGTMDSKVTEEGDVVLIRWKDNNLVNVASTQVGVGDPGHVKRWSASSKEHIEIECPQAILEYNKYMGGVDKLDFIMSLYPIRAKTKKWPVRVISHFASFAVANSWLEYLRDATSEGLPRKSIKDMLEFQTDVALSLVLSNKTVEKKRGRPSSESAQKQSKPAHNAEPLPTHSVRFDGKEHWPQHVAASFPQRCRKEGCRSKSRVRCRKCRVFLCLSAANDCFFEFHTK</sequence>
<feature type="compositionally biased region" description="Polar residues" evidence="1">
    <location>
        <begin position="457"/>
        <end position="467"/>
    </location>
</feature>
<reference evidence="3" key="1">
    <citation type="journal article" date="2018" name="PLoS Negl. Trop. Dis.">
        <title>Sialome diversity of ticks revealed by RNAseq of single tick salivary glands.</title>
        <authorList>
            <person name="Perner J."/>
            <person name="Kropackova S."/>
            <person name="Kopacek P."/>
            <person name="Ribeiro J.M."/>
        </authorList>
    </citation>
    <scope>NUCLEOTIDE SEQUENCE</scope>
    <source>
        <strain evidence="3">Siblings of single egg batch collected in Ceske Budejovice</strain>
        <tissue evidence="3">Salivary glands</tissue>
    </source>
</reference>
<feature type="compositionally biased region" description="Acidic residues" evidence="1">
    <location>
        <begin position="1"/>
        <end position="13"/>
    </location>
</feature>
<dbReference type="PANTHER" id="PTHR47272:SF1">
    <property type="entry name" value="PIGGYBAC TRANSPOSABLE ELEMENT-DERIVED PROTEIN 3-LIKE"/>
    <property type="match status" value="1"/>
</dbReference>
<feature type="region of interest" description="Disordered" evidence="1">
    <location>
        <begin position="1"/>
        <end position="24"/>
    </location>
</feature>
<feature type="region of interest" description="Disordered" evidence="1">
    <location>
        <begin position="449"/>
        <end position="477"/>
    </location>
</feature>
<dbReference type="Pfam" id="PF13843">
    <property type="entry name" value="DDE_Tnp_1_7"/>
    <property type="match status" value="1"/>
</dbReference>